<proteinExistence type="predicted"/>
<dbReference type="Gene3D" id="3.40.50.2000">
    <property type="entry name" value="Glycogen Phosphorylase B"/>
    <property type="match status" value="2"/>
</dbReference>
<dbReference type="FunFam" id="3.40.50.2000:FF:000009">
    <property type="entry name" value="Sterol 3-beta-glucosyltransferase UGT80A2"/>
    <property type="match status" value="1"/>
</dbReference>
<name>A0A329KPE8_9MYCO</name>
<feature type="domain" description="Erythromycin biosynthesis protein CIII-like C-terminal" evidence="2">
    <location>
        <begin position="323"/>
        <end position="420"/>
    </location>
</feature>
<evidence type="ECO:0000313" key="4">
    <source>
        <dbReference type="Proteomes" id="UP000250347"/>
    </source>
</evidence>
<keyword evidence="3" id="KW-0808">Transferase</keyword>
<reference evidence="3 4" key="1">
    <citation type="submission" date="2018-06" db="EMBL/GenBank/DDBJ databases">
        <title>NTM in soil in Japan.</title>
        <authorList>
            <person name="Ohya K."/>
        </authorList>
    </citation>
    <scope>NUCLEOTIDE SEQUENCE [LARGE SCALE GENOMIC DNA]</scope>
    <source>
        <strain evidence="3 4">GF76</strain>
    </source>
</reference>
<dbReference type="GO" id="GO:0008194">
    <property type="term" value="F:UDP-glycosyltransferase activity"/>
    <property type="evidence" value="ECO:0007669"/>
    <property type="project" value="InterPro"/>
</dbReference>
<dbReference type="EMBL" id="QMEU01000012">
    <property type="protein sequence ID" value="RAU97844.1"/>
    <property type="molecule type" value="Genomic_DNA"/>
</dbReference>
<dbReference type="Pfam" id="PF03033">
    <property type="entry name" value="Glyco_transf_28"/>
    <property type="match status" value="1"/>
</dbReference>
<gene>
    <name evidence="3" type="ORF">DQP58_06885</name>
</gene>
<dbReference type="InterPro" id="IPR050426">
    <property type="entry name" value="Glycosyltransferase_28"/>
</dbReference>
<dbReference type="InterPro" id="IPR004276">
    <property type="entry name" value="GlycoTrans_28_N"/>
</dbReference>
<dbReference type="InterPro" id="IPR002213">
    <property type="entry name" value="UDP_glucos_trans"/>
</dbReference>
<dbReference type="InterPro" id="IPR010610">
    <property type="entry name" value="EryCIII-like_C"/>
</dbReference>
<dbReference type="GO" id="GO:0033072">
    <property type="term" value="P:vancomycin biosynthetic process"/>
    <property type="evidence" value="ECO:0007669"/>
    <property type="project" value="UniProtKB-ARBA"/>
</dbReference>
<dbReference type="GO" id="GO:0005975">
    <property type="term" value="P:carbohydrate metabolic process"/>
    <property type="evidence" value="ECO:0007669"/>
    <property type="project" value="InterPro"/>
</dbReference>
<protein>
    <submittedName>
        <fullName evidence="3">Glycosyl transferase family 1</fullName>
    </submittedName>
</protein>
<dbReference type="GO" id="GO:0016758">
    <property type="term" value="F:hexosyltransferase activity"/>
    <property type="evidence" value="ECO:0007669"/>
    <property type="project" value="InterPro"/>
</dbReference>
<evidence type="ECO:0000259" key="1">
    <source>
        <dbReference type="Pfam" id="PF03033"/>
    </source>
</evidence>
<dbReference type="PANTHER" id="PTHR48050">
    <property type="entry name" value="STEROL 3-BETA-GLUCOSYLTRANSFERASE"/>
    <property type="match status" value="1"/>
</dbReference>
<accession>A0A329KPE8</accession>
<organism evidence="3 4">
    <name type="scientific">Mycobacterium colombiense</name>
    <dbReference type="NCBI Taxonomy" id="339268"/>
    <lineage>
        <taxon>Bacteria</taxon>
        <taxon>Bacillati</taxon>
        <taxon>Actinomycetota</taxon>
        <taxon>Actinomycetes</taxon>
        <taxon>Mycobacteriales</taxon>
        <taxon>Mycobacteriaceae</taxon>
        <taxon>Mycobacterium</taxon>
        <taxon>Mycobacterium avium complex (MAC)</taxon>
    </lineage>
</organism>
<dbReference type="Proteomes" id="UP000250347">
    <property type="component" value="Unassembled WGS sequence"/>
</dbReference>
<comment type="caution">
    <text evidence="3">The sequence shown here is derived from an EMBL/GenBank/DDBJ whole genome shotgun (WGS) entry which is preliminary data.</text>
</comment>
<sequence>MASADQTTRDNDLCRRPLARPPEGFVVKIALASYGTRGDVEPCTALGRELQRRGHEVRLAVPPNLVPLVESAGLTAAAYGPDQQDGFWDTDFLGKFWNFPEVRRRWREAQELLVQSWAEMGATLISVSDGADLVFTGPGFPGVAANVAEYRDLPLATMHYFPMRPNGQLAPNLPAPLVRGAMAALDWTQWRVTKRAEDAQRRELGLPRAKSPAPQRMAARGALEIQAYDEVCFPGLADEWAKSNGRRPFVGTLTMEMTTDADDDVATWIAAGTPPICFGFGSTAVESPANTINMIAHACAQLGERALVCSGKTDFSGAERFNHVKVVGPVNYAAVFPACRAVVHHSGAGTTAAGLRAGVPTLSLWSLSDQKIWAGQIQRLKVGLARPFSETTHESLVADLREILSPQYATRAREIAARMTKPAESIGTAADLLEKFSA</sequence>
<dbReference type="CDD" id="cd03784">
    <property type="entry name" value="GT1_Gtf-like"/>
    <property type="match status" value="1"/>
</dbReference>
<evidence type="ECO:0000313" key="3">
    <source>
        <dbReference type="EMBL" id="RAU97844.1"/>
    </source>
</evidence>
<dbReference type="PANTHER" id="PTHR48050:SF13">
    <property type="entry name" value="STEROL 3-BETA-GLUCOSYLTRANSFERASE UGT80A2"/>
    <property type="match status" value="1"/>
</dbReference>
<feature type="domain" description="Glycosyltransferase family 28 N-terminal" evidence="1">
    <location>
        <begin position="29"/>
        <end position="113"/>
    </location>
</feature>
<dbReference type="SUPFAM" id="SSF53756">
    <property type="entry name" value="UDP-Glycosyltransferase/glycogen phosphorylase"/>
    <property type="match status" value="1"/>
</dbReference>
<dbReference type="AlphaFoldDB" id="A0A329KPE8"/>
<evidence type="ECO:0000259" key="2">
    <source>
        <dbReference type="Pfam" id="PF06722"/>
    </source>
</evidence>
<dbReference type="Pfam" id="PF06722">
    <property type="entry name" value="EryCIII-like_C"/>
    <property type="match status" value="1"/>
</dbReference>